<accession>A0ACB9J0A6</accession>
<organism evidence="1 2">
    <name type="scientific">Smallanthus sonchifolius</name>
    <dbReference type="NCBI Taxonomy" id="185202"/>
    <lineage>
        <taxon>Eukaryota</taxon>
        <taxon>Viridiplantae</taxon>
        <taxon>Streptophyta</taxon>
        <taxon>Embryophyta</taxon>
        <taxon>Tracheophyta</taxon>
        <taxon>Spermatophyta</taxon>
        <taxon>Magnoliopsida</taxon>
        <taxon>eudicotyledons</taxon>
        <taxon>Gunneridae</taxon>
        <taxon>Pentapetalae</taxon>
        <taxon>asterids</taxon>
        <taxon>campanulids</taxon>
        <taxon>Asterales</taxon>
        <taxon>Asteraceae</taxon>
        <taxon>Asteroideae</taxon>
        <taxon>Heliantheae alliance</taxon>
        <taxon>Millerieae</taxon>
        <taxon>Smallanthus</taxon>
    </lineage>
</organism>
<gene>
    <name evidence="1" type="ORF">L1987_18272</name>
</gene>
<reference evidence="2" key="1">
    <citation type="journal article" date="2022" name="Mol. Ecol. Resour.">
        <title>The genomes of chicory, endive, great burdock and yacon provide insights into Asteraceae palaeo-polyploidization history and plant inulin production.</title>
        <authorList>
            <person name="Fan W."/>
            <person name="Wang S."/>
            <person name="Wang H."/>
            <person name="Wang A."/>
            <person name="Jiang F."/>
            <person name="Liu H."/>
            <person name="Zhao H."/>
            <person name="Xu D."/>
            <person name="Zhang Y."/>
        </authorList>
    </citation>
    <scope>NUCLEOTIDE SEQUENCE [LARGE SCALE GENOMIC DNA]</scope>
    <source>
        <strain evidence="2">cv. Yunnan</strain>
    </source>
</reference>
<keyword evidence="2" id="KW-1185">Reference proteome</keyword>
<dbReference type="Proteomes" id="UP001056120">
    <property type="component" value="Linkage Group LG06"/>
</dbReference>
<sequence length="150" mass="15188">MAGGVWWGVAATGGGGWLAANVGGGGGGGKASNATGRRVVVVVGRGGVSGAAAVGGGVLREAAAAGERWRGSKWAVAVTLGGFIALRRDELALWAAMGSVSNFVLSITLKRILKQERPVSKVRSSPGMPSSHAQTTFFTLVFIGHGYGFY</sequence>
<comment type="caution">
    <text evidence="1">The sequence shown here is derived from an EMBL/GenBank/DDBJ whole genome shotgun (WGS) entry which is preliminary data.</text>
</comment>
<dbReference type="EMBL" id="CM042023">
    <property type="protein sequence ID" value="KAI3813546.1"/>
    <property type="molecule type" value="Genomic_DNA"/>
</dbReference>
<proteinExistence type="predicted"/>
<evidence type="ECO:0000313" key="2">
    <source>
        <dbReference type="Proteomes" id="UP001056120"/>
    </source>
</evidence>
<reference evidence="1 2" key="2">
    <citation type="journal article" date="2022" name="Mol. Ecol. Resour.">
        <title>The genomes of chicory, endive, great burdock and yacon provide insights into Asteraceae paleo-polyploidization history and plant inulin production.</title>
        <authorList>
            <person name="Fan W."/>
            <person name="Wang S."/>
            <person name="Wang H."/>
            <person name="Wang A."/>
            <person name="Jiang F."/>
            <person name="Liu H."/>
            <person name="Zhao H."/>
            <person name="Xu D."/>
            <person name="Zhang Y."/>
        </authorList>
    </citation>
    <scope>NUCLEOTIDE SEQUENCE [LARGE SCALE GENOMIC DNA]</scope>
    <source>
        <strain evidence="2">cv. Yunnan</strain>
        <tissue evidence="1">Leaves</tissue>
    </source>
</reference>
<name>A0ACB9J0A6_9ASTR</name>
<protein>
    <submittedName>
        <fullName evidence="1">Uncharacterized protein</fullName>
    </submittedName>
</protein>
<evidence type="ECO:0000313" key="1">
    <source>
        <dbReference type="EMBL" id="KAI3813546.1"/>
    </source>
</evidence>